<sequence length="211" mass="22771">MDHGDHSGHGDAGHSMPGMGHDVTPSCSMNMLWNNQIEDTCVVFRSWHISGPMTMFISCILVVVISFGYSTLLHSIKSLDRKIALSLYQTSVPNRRVDSHSNLNSSSNVNSRRESSIVPPVGNGYSVVESGALTKVGMTKLSLQTRMIRASLYALSVGISFWLMLVAMTYNTYLFLSIIIGAFLGHISYESEIDVGAVLGGGGNGKGLACH</sequence>
<accession>A0ABZ1CPJ4</accession>
<evidence type="ECO:0000256" key="3">
    <source>
        <dbReference type="ARBA" id="ARBA00023136"/>
    </source>
</evidence>
<evidence type="ECO:0000313" key="7">
    <source>
        <dbReference type="Proteomes" id="UP001329825"/>
    </source>
</evidence>
<proteinExistence type="inferred from homology"/>
<keyword evidence="4" id="KW-0187">Copper transport</keyword>
<comment type="subcellular location">
    <subcellularLocation>
        <location evidence="4">Membrane</location>
        <topology evidence="4">Multi-pass membrane protein</topology>
    </subcellularLocation>
</comment>
<evidence type="ECO:0000256" key="2">
    <source>
        <dbReference type="ARBA" id="ARBA00022989"/>
    </source>
</evidence>
<evidence type="ECO:0000313" key="6">
    <source>
        <dbReference type="EMBL" id="WRT63669.1"/>
    </source>
</evidence>
<feature type="transmembrane region" description="Helical" evidence="4">
    <location>
        <begin position="150"/>
        <end position="167"/>
    </location>
</feature>
<dbReference type="PANTHER" id="PTHR12483:SF115">
    <property type="entry name" value="COPPER TRANSPORT PROTEIN"/>
    <property type="match status" value="1"/>
</dbReference>
<evidence type="ECO:0000256" key="4">
    <source>
        <dbReference type="RuleBase" id="RU367022"/>
    </source>
</evidence>
<keyword evidence="3 4" id="KW-0472">Membrane</keyword>
<keyword evidence="4" id="KW-0406">Ion transport</keyword>
<reference evidence="6 7" key="1">
    <citation type="submission" date="2024-01" db="EMBL/GenBank/DDBJ databases">
        <title>Comparative genomics of Cryptococcus and Kwoniella reveals pathogenesis evolution and contrasting modes of karyotype evolution via chromosome fusion or intercentromeric recombination.</title>
        <authorList>
            <person name="Coelho M.A."/>
            <person name="David-Palma M."/>
            <person name="Shea T."/>
            <person name="Bowers K."/>
            <person name="McGinley-Smith S."/>
            <person name="Mohammad A.W."/>
            <person name="Gnirke A."/>
            <person name="Yurkov A.M."/>
            <person name="Nowrousian M."/>
            <person name="Sun S."/>
            <person name="Cuomo C.A."/>
            <person name="Heitman J."/>
        </authorList>
    </citation>
    <scope>NUCLEOTIDE SEQUENCE [LARGE SCALE GENOMIC DNA]</scope>
    <source>
        <strain evidence="6">CBS 11374</strain>
    </source>
</reference>
<evidence type="ECO:0000256" key="5">
    <source>
        <dbReference type="SAM" id="MobiDB-lite"/>
    </source>
</evidence>
<dbReference type="InterPro" id="IPR007274">
    <property type="entry name" value="Cop_transporter"/>
</dbReference>
<evidence type="ECO:0000256" key="1">
    <source>
        <dbReference type="ARBA" id="ARBA00022692"/>
    </source>
</evidence>
<comment type="similarity">
    <text evidence="4">Belongs to the copper transporter (Ctr) (TC 1.A.56) family. SLC31A subfamily.</text>
</comment>
<keyword evidence="4" id="KW-0813">Transport</keyword>
<dbReference type="Proteomes" id="UP001329825">
    <property type="component" value="Chromosome 1"/>
</dbReference>
<name>A0ABZ1CPJ4_9TREE</name>
<feature type="compositionally biased region" description="Low complexity" evidence="5">
    <location>
        <begin position="100"/>
        <end position="110"/>
    </location>
</feature>
<feature type="region of interest" description="Disordered" evidence="5">
    <location>
        <begin position="98"/>
        <end position="117"/>
    </location>
</feature>
<dbReference type="GeneID" id="87952723"/>
<dbReference type="Pfam" id="PF04145">
    <property type="entry name" value="Ctr"/>
    <property type="match status" value="1"/>
</dbReference>
<dbReference type="PANTHER" id="PTHR12483">
    <property type="entry name" value="SOLUTE CARRIER FAMILY 31 COPPER TRANSPORTERS"/>
    <property type="match status" value="1"/>
</dbReference>
<organism evidence="6 7">
    <name type="scientific">Kwoniella shivajii</name>
    <dbReference type="NCBI Taxonomy" id="564305"/>
    <lineage>
        <taxon>Eukaryota</taxon>
        <taxon>Fungi</taxon>
        <taxon>Dikarya</taxon>
        <taxon>Basidiomycota</taxon>
        <taxon>Agaricomycotina</taxon>
        <taxon>Tremellomycetes</taxon>
        <taxon>Tremellales</taxon>
        <taxon>Cryptococcaceae</taxon>
        <taxon>Kwoniella</taxon>
    </lineage>
</organism>
<keyword evidence="4" id="KW-0186">Copper</keyword>
<dbReference type="RefSeq" id="XP_062788409.1">
    <property type="nucleotide sequence ID" value="XM_062932358.1"/>
</dbReference>
<dbReference type="EMBL" id="CP141881">
    <property type="protein sequence ID" value="WRT63669.1"/>
    <property type="molecule type" value="Genomic_DNA"/>
</dbReference>
<gene>
    <name evidence="6" type="ORF">IL334_000592</name>
</gene>
<keyword evidence="7" id="KW-1185">Reference proteome</keyword>
<keyword evidence="1 4" id="KW-0812">Transmembrane</keyword>
<feature type="transmembrane region" description="Helical" evidence="4">
    <location>
        <begin position="53"/>
        <end position="73"/>
    </location>
</feature>
<protein>
    <recommendedName>
        <fullName evidence="4">Copper transport protein</fullName>
    </recommendedName>
</protein>
<keyword evidence="2 4" id="KW-1133">Transmembrane helix</keyword>